<dbReference type="InterPro" id="IPR051531">
    <property type="entry name" value="N-acetyltransferase"/>
</dbReference>
<feature type="domain" description="N-acetyltransferase" evidence="4">
    <location>
        <begin position="24"/>
        <end position="176"/>
    </location>
</feature>
<dbReference type="PANTHER" id="PTHR43792">
    <property type="entry name" value="GNAT FAMILY, PUTATIVE (AFU_ORTHOLOGUE AFUA_3G00765)-RELATED-RELATED"/>
    <property type="match status" value="1"/>
</dbReference>
<dbReference type="Pfam" id="PF13302">
    <property type="entry name" value="Acetyltransf_3"/>
    <property type="match status" value="1"/>
</dbReference>
<dbReference type="PANTHER" id="PTHR43792:SF8">
    <property type="entry name" value="[RIBOSOMAL PROTEIN US5]-ALANINE N-ACETYLTRANSFERASE"/>
    <property type="match status" value="1"/>
</dbReference>
<evidence type="ECO:0000313" key="6">
    <source>
        <dbReference type="EMBL" id="VCU08189.1"/>
    </source>
</evidence>
<dbReference type="GO" id="GO:0016747">
    <property type="term" value="F:acyltransferase activity, transferring groups other than amino-acyl groups"/>
    <property type="evidence" value="ECO:0007669"/>
    <property type="project" value="InterPro"/>
</dbReference>
<dbReference type="RefSeq" id="WP_111384132.1">
    <property type="nucleotide sequence ID" value="NZ_NPEW01000027.1"/>
</dbReference>
<reference evidence="5 8" key="3">
    <citation type="submission" date="2019-11" db="EMBL/GenBank/DDBJ databases">
        <title>Whole-genome sequence of Rhodoplanes serenus DSM 18633, type strain.</title>
        <authorList>
            <person name="Kyndt J.A."/>
            <person name="Meyer T.E."/>
        </authorList>
    </citation>
    <scope>NUCLEOTIDE SEQUENCE [LARGE SCALE GENOMIC DNA]</scope>
    <source>
        <strain evidence="5 8">DSM 18633</strain>
    </source>
</reference>
<protein>
    <submittedName>
        <fullName evidence="5">GNAT family N-acetyltransferase</fullName>
    </submittedName>
    <submittedName>
        <fullName evidence="6">Ribosomal N-acetyltransferase YdaF</fullName>
    </submittedName>
</protein>
<keyword evidence="2" id="KW-0012">Acyltransferase</keyword>
<evidence type="ECO:0000256" key="2">
    <source>
        <dbReference type="ARBA" id="ARBA00023315"/>
    </source>
</evidence>
<proteinExistence type="inferred from homology"/>
<evidence type="ECO:0000256" key="3">
    <source>
        <dbReference type="ARBA" id="ARBA00038502"/>
    </source>
</evidence>
<evidence type="ECO:0000313" key="5">
    <source>
        <dbReference type="EMBL" id="MTW19156.1"/>
    </source>
</evidence>
<reference evidence="6" key="1">
    <citation type="submission" date="2018-10" db="EMBL/GenBank/DDBJ databases">
        <authorList>
            <person name="Peiro R."/>
            <person name="Begona"/>
            <person name="Cbmso G."/>
            <person name="Lopez M."/>
            <person name="Gonzalez S."/>
            <person name="Sacristan E."/>
            <person name="Castillo E."/>
        </authorList>
    </citation>
    <scope>NUCLEOTIDE SEQUENCE</scope>
    <source>
        <strain evidence="6">Rhod_genome</strain>
    </source>
</reference>
<gene>
    <name evidence="6" type="primary">ydaF_1</name>
    <name evidence="5" type="ORF">GJ689_23445</name>
    <name evidence="6" type="ORF">RHODGE_RHODGE_02047</name>
</gene>
<dbReference type="EMBL" id="WNKV01000025">
    <property type="protein sequence ID" value="MTW19156.1"/>
    <property type="molecule type" value="Genomic_DNA"/>
</dbReference>
<comment type="caution">
    <text evidence="6">The sequence shown here is derived from an EMBL/GenBank/DDBJ whole genome shotgun (WGS) entry which is preliminary data.</text>
</comment>
<sequence length="202" mass="22219">MSILERPRVDPTESCIHVLETDRLVLRAPRLGDAKAIATLADDRRIAENTLRIPHPYGPGDAADWIAATAAGDDETFVITLRNGLLIGACDLRRRGPEGSEIGYWLGAPYWGKGFATEAARALVDHAFADPDCDALVAGARISNPASRRVLEKCGFQWTGVVLHRIRAISSSAPFDRFRLDRGIWTALKDWGRTETRVRCVA</sequence>
<dbReference type="OrthoDB" id="9804153at2"/>
<dbReference type="AlphaFoldDB" id="A0A327KC14"/>
<dbReference type="SUPFAM" id="SSF55729">
    <property type="entry name" value="Acyl-CoA N-acyltransferases (Nat)"/>
    <property type="match status" value="1"/>
</dbReference>
<dbReference type="Gene3D" id="3.40.630.30">
    <property type="match status" value="1"/>
</dbReference>
<organism evidence="6 7">
    <name type="scientific">Rhodoplanes serenus</name>
    <dbReference type="NCBI Taxonomy" id="200615"/>
    <lineage>
        <taxon>Bacteria</taxon>
        <taxon>Pseudomonadati</taxon>
        <taxon>Pseudomonadota</taxon>
        <taxon>Alphaproteobacteria</taxon>
        <taxon>Hyphomicrobiales</taxon>
        <taxon>Nitrobacteraceae</taxon>
        <taxon>Rhodoplanes</taxon>
    </lineage>
</organism>
<dbReference type="Proteomes" id="UP000289200">
    <property type="component" value="Unassembled WGS sequence"/>
</dbReference>
<evidence type="ECO:0000313" key="8">
    <source>
        <dbReference type="Proteomes" id="UP000438991"/>
    </source>
</evidence>
<dbReference type="InterPro" id="IPR000182">
    <property type="entry name" value="GNAT_dom"/>
</dbReference>
<name>A0A327KC14_9BRAD</name>
<comment type="similarity">
    <text evidence="3">Belongs to the acetyltransferase family. RimJ subfamily.</text>
</comment>
<dbReference type="Proteomes" id="UP000438991">
    <property type="component" value="Unassembled WGS sequence"/>
</dbReference>
<accession>A0A327KC14</accession>
<reference evidence="7" key="2">
    <citation type="submission" date="2018-10" db="EMBL/GenBank/DDBJ databases">
        <authorList>
            <person name="Peiro R."/>
            <person name="Begona"/>
            <person name="Cbmso G."/>
            <person name="Lopez M."/>
            <person name="Gonzalez S."/>
            <person name="Sacristan E."/>
            <person name="Castillo E."/>
        </authorList>
    </citation>
    <scope>NUCLEOTIDE SEQUENCE [LARGE SCALE GENOMIC DNA]</scope>
</reference>
<keyword evidence="7" id="KW-1185">Reference proteome</keyword>
<dbReference type="InterPro" id="IPR016181">
    <property type="entry name" value="Acyl_CoA_acyltransferase"/>
</dbReference>
<evidence type="ECO:0000259" key="4">
    <source>
        <dbReference type="PROSITE" id="PS51186"/>
    </source>
</evidence>
<dbReference type="PROSITE" id="PS51186">
    <property type="entry name" value="GNAT"/>
    <property type="match status" value="1"/>
</dbReference>
<keyword evidence="1" id="KW-0808">Transferase</keyword>
<dbReference type="EMBL" id="UWOC01000137">
    <property type="protein sequence ID" value="VCU08189.1"/>
    <property type="molecule type" value="Genomic_DNA"/>
</dbReference>
<evidence type="ECO:0000256" key="1">
    <source>
        <dbReference type="ARBA" id="ARBA00022679"/>
    </source>
</evidence>
<evidence type="ECO:0000313" key="7">
    <source>
        <dbReference type="Proteomes" id="UP000289200"/>
    </source>
</evidence>